<protein>
    <submittedName>
        <fullName evidence="2">Uncharacterized protein</fullName>
    </submittedName>
</protein>
<accession>A0A674ITH3</accession>
<dbReference type="InParanoid" id="A0A674ITH3"/>
<reference evidence="2" key="2">
    <citation type="submission" date="2025-09" db="UniProtKB">
        <authorList>
            <consortium name="Ensembl"/>
        </authorList>
    </citation>
    <scope>IDENTIFICATION</scope>
</reference>
<dbReference type="AlphaFoldDB" id="A0A674ITH3"/>
<proteinExistence type="predicted"/>
<organism evidence="2 3">
    <name type="scientific">Terrapene triunguis</name>
    <name type="common">Three-toed box turtle</name>
    <dbReference type="NCBI Taxonomy" id="2587831"/>
    <lineage>
        <taxon>Eukaryota</taxon>
        <taxon>Metazoa</taxon>
        <taxon>Chordata</taxon>
        <taxon>Craniata</taxon>
        <taxon>Vertebrata</taxon>
        <taxon>Euteleostomi</taxon>
        <taxon>Archelosauria</taxon>
        <taxon>Testudinata</taxon>
        <taxon>Testudines</taxon>
        <taxon>Cryptodira</taxon>
        <taxon>Durocryptodira</taxon>
        <taxon>Testudinoidea</taxon>
        <taxon>Emydidae</taxon>
        <taxon>Terrapene</taxon>
    </lineage>
</organism>
<dbReference type="Proteomes" id="UP000472274">
    <property type="component" value="Unplaced"/>
</dbReference>
<feature type="region of interest" description="Disordered" evidence="1">
    <location>
        <begin position="1"/>
        <end position="30"/>
    </location>
</feature>
<reference evidence="2" key="1">
    <citation type="submission" date="2025-08" db="UniProtKB">
        <authorList>
            <consortium name="Ensembl"/>
        </authorList>
    </citation>
    <scope>IDENTIFICATION</scope>
</reference>
<keyword evidence="3" id="KW-1185">Reference proteome</keyword>
<dbReference type="Ensembl" id="ENSTMTT00000011893.1">
    <property type="protein sequence ID" value="ENSTMTP00000011508.1"/>
    <property type="gene ID" value="ENSTMTG00000008309.1"/>
</dbReference>
<sequence length="82" mass="8869">MECSLQSIRENQSHWRPGTAAGACDPRSRGGRGRWIAGAHEFGAAGGCAERVSALNPVSFYTDTHRRSCMGGWEHPRGADPE</sequence>
<evidence type="ECO:0000313" key="2">
    <source>
        <dbReference type="Ensembl" id="ENSTMTP00000011508.1"/>
    </source>
</evidence>
<name>A0A674ITH3_9SAUR</name>
<evidence type="ECO:0000256" key="1">
    <source>
        <dbReference type="SAM" id="MobiDB-lite"/>
    </source>
</evidence>
<evidence type="ECO:0000313" key="3">
    <source>
        <dbReference type="Proteomes" id="UP000472274"/>
    </source>
</evidence>
<feature type="compositionally biased region" description="Polar residues" evidence="1">
    <location>
        <begin position="1"/>
        <end position="10"/>
    </location>
</feature>